<dbReference type="EMBL" id="CAJVPU010046822">
    <property type="protein sequence ID" value="CAG8752407.1"/>
    <property type="molecule type" value="Genomic_DNA"/>
</dbReference>
<gene>
    <name evidence="1" type="ORF">DHETER_LOCUS14725</name>
</gene>
<dbReference type="Proteomes" id="UP000789702">
    <property type="component" value="Unassembled WGS sequence"/>
</dbReference>
<feature type="non-terminal residue" evidence="1">
    <location>
        <position position="1"/>
    </location>
</feature>
<name>A0ACA9QH41_9GLOM</name>
<sequence>QIILYNGKAFALTSPCDTRWLTGYVVSSTSIKSNSSSNYSSLKSDN</sequence>
<feature type="non-terminal residue" evidence="1">
    <location>
        <position position="46"/>
    </location>
</feature>
<evidence type="ECO:0000313" key="1">
    <source>
        <dbReference type="EMBL" id="CAG8752407.1"/>
    </source>
</evidence>
<proteinExistence type="predicted"/>
<evidence type="ECO:0000313" key="2">
    <source>
        <dbReference type="Proteomes" id="UP000789702"/>
    </source>
</evidence>
<organism evidence="1 2">
    <name type="scientific">Dentiscutata heterogama</name>
    <dbReference type="NCBI Taxonomy" id="1316150"/>
    <lineage>
        <taxon>Eukaryota</taxon>
        <taxon>Fungi</taxon>
        <taxon>Fungi incertae sedis</taxon>
        <taxon>Mucoromycota</taxon>
        <taxon>Glomeromycotina</taxon>
        <taxon>Glomeromycetes</taxon>
        <taxon>Diversisporales</taxon>
        <taxon>Gigasporaceae</taxon>
        <taxon>Dentiscutata</taxon>
    </lineage>
</organism>
<protein>
    <submittedName>
        <fullName evidence="1">14902_t:CDS:1</fullName>
    </submittedName>
</protein>
<reference evidence="1" key="1">
    <citation type="submission" date="2021-06" db="EMBL/GenBank/DDBJ databases">
        <authorList>
            <person name="Kallberg Y."/>
            <person name="Tangrot J."/>
            <person name="Rosling A."/>
        </authorList>
    </citation>
    <scope>NUCLEOTIDE SEQUENCE</scope>
    <source>
        <strain evidence="1">IL203A</strain>
    </source>
</reference>
<accession>A0ACA9QH41</accession>
<keyword evidence="2" id="KW-1185">Reference proteome</keyword>
<comment type="caution">
    <text evidence="1">The sequence shown here is derived from an EMBL/GenBank/DDBJ whole genome shotgun (WGS) entry which is preliminary data.</text>
</comment>